<keyword evidence="2" id="KW-1185">Reference proteome</keyword>
<dbReference type="Proteomes" id="UP000632774">
    <property type="component" value="Unassembled WGS sequence"/>
</dbReference>
<reference evidence="1 2" key="1">
    <citation type="submission" date="2020-10" db="EMBL/GenBank/DDBJ databases">
        <title>Mucilaginibacter mali sp. nov., isolated from rhizosphere soil of apple orchard.</title>
        <authorList>
            <person name="Lee J.-S."/>
            <person name="Kim H.S."/>
            <person name="Kim J.-S."/>
        </authorList>
    </citation>
    <scope>NUCLEOTIDE SEQUENCE [LARGE SCALE GENOMIC DNA]</scope>
    <source>
        <strain evidence="1 2">KCTC 23157</strain>
    </source>
</reference>
<dbReference type="EMBL" id="JADFFM010000002">
    <property type="protein sequence ID" value="MBE9668078.1"/>
    <property type="molecule type" value="Genomic_DNA"/>
</dbReference>
<name>A0ABR9XL10_9SPHI</name>
<evidence type="ECO:0000313" key="2">
    <source>
        <dbReference type="Proteomes" id="UP000632774"/>
    </source>
</evidence>
<sequence length="146" mass="16832">MNPNMQGKGELYLQGQWQQDTSAVQKQLVTFSRYEMKFDCDSFYVQIHSQSKVNYGSDTCMRSGHWAEYVKGAYRQRNDTLFLKGQFCNADFSLKTNSDCFRVGPYEEFFKISKKADSLVQLSGTSNVIPINLHLIKRTTCTQKPL</sequence>
<comment type="caution">
    <text evidence="1">The sequence shown here is derived from an EMBL/GenBank/DDBJ whole genome shotgun (WGS) entry which is preliminary data.</text>
</comment>
<protein>
    <submittedName>
        <fullName evidence="1">Fumarate hydratase</fullName>
    </submittedName>
</protein>
<evidence type="ECO:0000313" key="1">
    <source>
        <dbReference type="EMBL" id="MBE9668078.1"/>
    </source>
</evidence>
<accession>A0ABR9XL10</accession>
<organism evidence="1 2">
    <name type="scientific">Mucilaginibacter boryungensis</name>
    <dbReference type="NCBI Taxonomy" id="768480"/>
    <lineage>
        <taxon>Bacteria</taxon>
        <taxon>Pseudomonadati</taxon>
        <taxon>Bacteroidota</taxon>
        <taxon>Sphingobacteriia</taxon>
        <taxon>Sphingobacteriales</taxon>
        <taxon>Sphingobacteriaceae</taxon>
        <taxon>Mucilaginibacter</taxon>
    </lineage>
</organism>
<proteinExistence type="predicted"/>
<gene>
    <name evidence="1" type="ORF">IRJ18_17035</name>
</gene>
<dbReference type="RefSeq" id="WP_194107507.1">
    <property type="nucleotide sequence ID" value="NZ_JADFFM010000002.1"/>
</dbReference>